<dbReference type="OrthoDB" id="9800908at2"/>
<name>A0A3G9JDU0_9BACL</name>
<keyword evidence="8 9" id="KW-0472">Membrane</keyword>
<dbReference type="Pfam" id="PF02416">
    <property type="entry name" value="TatA_B_E"/>
    <property type="match status" value="1"/>
</dbReference>
<evidence type="ECO:0000256" key="3">
    <source>
        <dbReference type="ARBA" id="ARBA00022475"/>
    </source>
</evidence>
<dbReference type="GO" id="GO:0033281">
    <property type="term" value="C:TAT protein transport complex"/>
    <property type="evidence" value="ECO:0007669"/>
    <property type="project" value="UniProtKB-UniRule"/>
</dbReference>
<evidence type="ECO:0000256" key="4">
    <source>
        <dbReference type="ARBA" id="ARBA00022692"/>
    </source>
</evidence>
<dbReference type="InterPro" id="IPR003369">
    <property type="entry name" value="TatA/B/E"/>
</dbReference>
<evidence type="ECO:0000313" key="10">
    <source>
        <dbReference type="EMBL" id="BBH21354.1"/>
    </source>
</evidence>
<evidence type="ECO:0000256" key="2">
    <source>
        <dbReference type="ARBA" id="ARBA00022448"/>
    </source>
</evidence>
<dbReference type="AlphaFoldDB" id="A0A3G9JDU0"/>
<dbReference type="Gene3D" id="1.20.5.3310">
    <property type="match status" value="1"/>
</dbReference>
<evidence type="ECO:0000256" key="7">
    <source>
        <dbReference type="ARBA" id="ARBA00023010"/>
    </source>
</evidence>
<comment type="function">
    <text evidence="9">Part of the twin-arginine translocation (Tat) system that transports large folded proteins containing a characteristic twin-arginine motif in their signal peptide across membranes. TatA could form the protein-conducting channel of the Tat system.</text>
</comment>
<dbReference type="EMBL" id="AP019308">
    <property type="protein sequence ID" value="BBH21354.1"/>
    <property type="molecule type" value="Genomic_DNA"/>
</dbReference>
<keyword evidence="6 9" id="KW-1133">Transmembrane helix</keyword>
<evidence type="ECO:0000256" key="9">
    <source>
        <dbReference type="HAMAP-Rule" id="MF_00236"/>
    </source>
</evidence>
<dbReference type="GO" id="GO:0043953">
    <property type="term" value="P:protein transport by the Tat complex"/>
    <property type="evidence" value="ECO:0007669"/>
    <property type="project" value="UniProtKB-UniRule"/>
</dbReference>
<comment type="subunit">
    <text evidence="9">Forms a complex with TatC.</text>
</comment>
<accession>A0A3G9JDU0</accession>
<organism evidence="10 11">
    <name type="scientific">Paenibacillus baekrokdamisoli</name>
    <dbReference type="NCBI Taxonomy" id="1712516"/>
    <lineage>
        <taxon>Bacteria</taxon>
        <taxon>Bacillati</taxon>
        <taxon>Bacillota</taxon>
        <taxon>Bacilli</taxon>
        <taxon>Bacillales</taxon>
        <taxon>Paenibacillaceae</taxon>
        <taxon>Paenibacillus</taxon>
    </lineage>
</organism>
<proteinExistence type="inferred from homology"/>
<feature type="transmembrane region" description="Helical" evidence="9">
    <location>
        <begin position="6"/>
        <end position="22"/>
    </location>
</feature>
<dbReference type="PANTHER" id="PTHR42982">
    <property type="entry name" value="SEC-INDEPENDENT PROTEIN TRANSLOCASE PROTEIN TATA"/>
    <property type="match status" value="1"/>
</dbReference>
<dbReference type="KEGG" id="pbk:Back11_26990"/>
<evidence type="ECO:0000256" key="1">
    <source>
        <dbReference type="ARBA" id="ARBA00004162"/>
    </source>
</evidence>
<dbReference type="NCBIfam" id="NF011430">
    <property type="entry name" value="PRK14861.1"/>
    <property type="match status" value="1"/>
</dbReference>
<keyword evidence="11" id="KW-1185">Reference proteome</keyword>
<dbReference type="Proteomes" id="UP000275368">
    <property type="component" value="Chromosome"/>
</dbReference>
<keyword evidence="4 9" id="KW-0812">Transmembrane</keyword>
<comment type="subcellular location">
    <subcellularLocation>
        <location evidence="1 9">Cell membrane</location>
        <topology evidence="1 9">Single-pass membrane protein</topology>
    </subcellularLocation>
</comment>
<dbReference type="RefSeq" id="WP_125657727.1">
    <property type="nucleotide sequence ID" value="NZ_AP019308.1"/>
</dbReference>
<dbReference type="NCBIfam" id="TIGR01411">
    <property type="entry name" value="tatAE"/>
    <property type="match status" value="1"/>
</dbReference>
<protein>
    <recommendedName>
        <fullName evidence="9">Sec-independent protein translocase protein TatA</fullName>
    </recommendedName>
</protein>
<keyword evidence="2 9" id="KW-0813">Transport</keyword>
<reference evidence="10 11" key="1">
    <citation type="submission" date="2018-11" db="EMBL/GenBank/DDBJ databases">
        <title>Complete genome sequence of Paenibacillus baekrokdamisoli strain KCTC 33723.</title>
        <authorList>
            <person name="Kang S.W."/>
            <person name="Lee K.C."/>
            <person name="Kim K.K."/>
            <person name="Kim J.S."/>
            <person name="Kim D.S."/>
            <person name="Ko S.H."/>
            <person name="Yang S.H."/>
            <person name="Lee J.S."/>
        </authorList>
    </citation>
    <scope>NUCLEOTIDE SEQUENCE [LARGE SCALE GENOMIC DNA]</scope>
    <source>
        <strain evidence="10 11">KCTC 33723</strain>
    </source>
</reference>
<keyword evidence="5 9" id="KW-0653">Protein transport</keyword>
<sequence length="63" mass="6921">MPLNIGWTGILFIAVIGILFFGPSKLPQLGKAIGTTLREFRAGTKDLMQSEESEPTTKQETIK</sequence>
<dbReference type="GO" id="GO:0008320">
    <property type="term" value="F:protein transmembrane transporter activity"/>
    <property type="evidence" value="ECO:0007669"/>
    <property type="project" value="UniProtKB-UniRule"/>
</dbReference>
<gene>
    <name evidence="10" type="primary">tatAd_1</name>
    <name evidence="9" type="synonym">tatA</name>
    <name evidence="10" type="ORF">Back11_26990</name>
</gene>
<evidence type="ECO:0000313" key="11">
    <source>
        <dbReference type="Proteomes" id="UP000275368"/>
    </source>
</evidence>
<comment type="similarity">
    <text evidence="9">Belongs to the TatA/E family.</text>
</comment>
<keyword evidence="7 9" id="KW-0811">Translocation</keyword>
<dbReference type="PRINTS" id="PR01506">
    <property type="entry name" value="TATBPROTEIN"/>
</dbReference>
<evidence type="ECO:0000256" key="5">
    <source>
        <dbReference type="ARBA" id="ARBA00022927"/>
    </source>
</evidence>
<evidence type="ECO:0000256" key="8">
    <source>
        <dbReference type="ARBA" id="ARBA00023136"/>
    </source>
</evidence>
<evidence type="ECO:0000256" key="6">
    <source>
        <dbReference type="ARBA" id="ARBA00022989"/>
    </source>
</evidence>
<dbReference type="PANTHER" id="PTHR42982:SF1">
    <property type="entry name" value="SEC-INDEPENDENT PROTEIN TRANSLOCASE PROTEIN TATA"/>
    <property type="match status" value="1"/>
</dbReference>
<dbReference type="InterPro" id="IPR006312">
    <property type="entry name" value="TatA/E"/>
</dbReference>
<keyword evidence="3 9" id="KW-1003">Cell membrane</keyword>
<dbReference type="HAMAP" id="MF_00236">
    <property type="entry name" value="TatA_E"/>
    <property type="match status" value="1"/>
</dbReference>